<feature type="compositionally biased region" description="Basic and acidic residues" evidence="5">
    <location>
        <begin position="340"/>
        <end position="355"/>
    </location>
</feature>
<dbReference type="NCBIfam" id="TIGR00585">
    <property type="entry name" value="mutl"/>
    <property type="match status" value="1"/>
</dbReference>
<dbReference type="GO" id="GO:0032300">
    <property type="term" value="C:mismatch repair complex"/>
    <property type="evidence" value="ECO:0007669"/>
    <property type="project" value="InterPro"/>
</dbReference>
<keyword evidence="8" id="KW-0378">Hydrolase</keyword>
<dbReference type="SUPFAM" id="SSF118116">
    <property type="entry name" value="DNA mismatch repair protein MutL"/>
    <property type="match status" value="1"/>
</dbReference>
<dbReference type="GO" id="GO:0030983">
    <property type="term" value="F:mismatched DNA binding"/>
    <property type="evidence" value="ECO:0007669"/>
    <property type="project" value="InterPro"/>
</dbReference>
<evidence type="ECO:0000259" key="6">
    <source>
        <dbReference type="SMART" id="SM00853"/>
    </source>
</evidence>
<evidence type="ECO:0000313" key="8">
    <source>
        <dbReference type="EMBL" id="HIZ04103.1"/>
    </source>
</evidence>
<name>A0A9D2D088_9FIRM</name>
<dbReference type="CDD" id="cd00782">
    <property type="entry name" value="MutL_Trans"/>
    <property type="match status" value="1"/>
</dbReference>
<dbReference type="HAMAP" id="MF_00149">
    <property type="entry name" value="DNA_mis_repair"/>
    <property type="match status" value="1"/>
</dbReference>
<protein>
    <recommendedName>
        <fullName evidence="4">DNA mismatch repair protein MutL</fullName>
    </recommendedName>
</protein>
<keyword evidence="2 4" id="KW-0227">DNA damage</keyword>
<dbReference type="InterPro" id="IPR042120">
    <property type="entry name" value="MutL_C_dimsub"/>
</dbReference>
<keyword evidence="3 4" id="KW-0234">DNA repair</keyword>
<dbReference type="Gene3D" id="3.30.230.10">
    <property type="match status" value="1"/>
</dbReference>
<feature type="domain" description="DNA mismatch repair protein S5" evidence="7">
    <location>
        <begin position="208"/>
        <end position="326"/>
    </location>
</feature>
<dbReference type="InterPro" id="IPR042121">
    <property type="entry name" value="MutL_C_regsub"/>
</dbReference>
<dbReference type="PANTHER" id="PTHR10073">
    <property type="entry name" value="DNA MISMATCH REPAIR PROTEIN MLH, PMS, MUTL"/>
    <property type="match status" value="1"/>
</dbReference>
<comment type="similarity">
    <text evidence="1 4">Belongs to the DNA mismatch repair MutL/HexB family.</text>
</comment>
<dbReference type="SMART" id="SM01340">
    <property type="entry name" value="DNA_mis_repair"/>
    <property type="match status" value="1"/>
</dbReference>
<dbReference type="Pfam" id="PF08676">
    <property type="entry name" value="MutL_C"/>
    <property type="match status" value="1"/>
</dbReference>
<feature type="domain" description="MutL C-terminal dimerisation" evidence="6">
    <location>
        <begin position="472"/>
        <end position="614"/>
    </location>
</feature>
<feature type="region of interest" description="Disordered" evidence="5">
    <location>
        <begin position="421"/>
        <end position="441"/>
    </location>
</feature>
<dbReference type="InterPro" id="IPR020667">
    <property type="entry name" value="DNA_mismatch_repair_MutL"/>
</dbReference>
<evidence type="ECO:0000256" key="4">
    <source>
        <dbReference type="HAMAP-Rule" id="MF_00149"/>
    </source>
</evidence>
<dbReference type="PANTHER" id="PTHR10073:SF12">
    <property type="entry name" value="DNA MISMATCH REPAIR PROTEIN MLH1"/>
    <property type="match status" value="1"/>
</dbReference>
<dbReference type="PROSITE" id="PS00058">
    <property type="entry name" value="DNA_MISMATCH_REPAIR_1"/>
    <property type="match status" value="1"/>
</dbReference>
<dbReference type="CDD" id="cd16926">
    <property type="entry name" value="HATPase_MutL-MLH-PMS-like"/>
    <property type="match status" value="1"/>
</dbReference>
<proteinExistence type="inferred from homology"/>
<dbReference type="GO" id="GO:0005524">
    <property type="term" value="F:ATP binding"/>
    <property type="evidence" value="ECO:0007669"/>
    <property type="project" value="InterPro"/>
</dbReference>
<dbReference type="Pfam" id="PF13589">
    <property type="entry name" value="HATPase_c_3"/>
    <property type="match status" value="1"/>
</dbReference>
<organism evidence="8 9">
    <name type="scientific">Candidatus Borkfalkia avistercoris</name>
    <dbReference type="NCBI Taxonomy" id="2838504"/>
    <lineage>
        <taxon>Bacteria</taxon>
        <taxon>Bacillati</taxon>
        <taxon>Bacillota</taxon>
        <taxon>Clostridia</taxon>
        <taxon>Christensenellales</taxon>
        <taxon>Christensenellaceae</taxon>
        <taxon>Candidatus Borkfalkia</taxon>
    </lineage>
</organism>
<dbReference type="InterPro" id="IPR013507">
    <property type="entry name" value="DNA_mismatch_S5_2-like"/>
</dbReference>
<dbReference type="Gene3D" id="3.30.1370.100">
    <property type="entry name" value="MutL, C-terminal domain, regulatory subdomain"/>
    <property type="match status" value="1"/>
</dbReference>
<dbReference type="InterPro" id="IPR036890">
    <property type="entry name" value="HATPase_C_sf"/>
</dbReference>
<sequence>MAKINILDSSIYNRIAAGEVVERPASVVKEFVENSIDAGAENITVRIERGGKDLISVSDDGSGIEKSELYSAFLPHATSKIEKVEDLDEIRTLGFRGEALASVASVANVTLKSKFKEAQEAFCLTCSGGKAGEVMPCALECGTEIVAENLFFNTPVRAKFMKTDKGEESEVSSVVARFILGNPDISFKYYIDGKLSVQSFGGGLDEAVAAVYGAAAIAECYHLDAVKHGIRLRGYIGKPSYTKPNRTYQSTFVNGRFVVNNTVSSAVSNAYASYLMKRQYPFYVLFIDVPPEIVDVNVHPNKSDVRFENNQVIYGSIYSVVSAVLDGNASALEYVVKDKEDRREPSAYQNEKEASAAEPLSPNALQDAPLRAADPAPAGVPFPEAVRNPSAATPRDGITLTFHDSGAVRRQEEVPVPPAFAEQLSGKADLASSEKKTEPTAEADVFAENKRYLEMLDKKAKQQKLVFENAVYKGSLFNTYLLYEEGDSVYIIDQHAAHERLIFDRLCEEMKTRKIVRQPMLVPFVLSVNREEFAFLSDNLANIADIGFEIEEFGTNSFKISAVPVDLQDIDLSAFFSELLGEIGDLRGIRLTELLRDKIAMTACKHAVKGGMILTDSEKEKLFEMLQGDMGLKCPHGRPVAVKMTKYEIEKMFKRIV</sequence>
<evidence type="ECO:0000256" key="5">
    <source>
        <dbReference type="SAM" id="MobiDB-lite"/>
    </source>
</evidence>
<reference evidence="8" key="1">
    <citation type="journal article" date="2021" name="PeerJ">
        <title>Extensive microbial diversity within the chicken gut microbiome revealed by metagenomics and culture.</title>
        <authorList>
            <person name="Gilroy R."/>
            <person name="Ravi A."/>
            <person name="Getino M."/>
            <person name="Pursley I."/>
            <person name="Horton D.L."/>
            <person name="Alikhan N.F."/>
            <person name="Baker D."/>
            <person name="Gharbi K."/>
            <person name="Hall N."/>
            <person name="Watson M."/>
            <person name="Adriaenssens E.M."/>
            <person name="Foster-Nyarko E."/>
            <person name="Jarju S."/>
            <person name="Secka A."/>
            <person name="Antonio M."/>
            <person name="Oren A."/>
            <person name="Chaudhuri R.R."/>
            <person name="La Ragione R."/>
            <person name="Hildebrand F."/>
            <person name="Pallen M.J."/>
        </authorList>
    </citation>
    <scope>NUCLEOTIDE SEQUENCE</scope>
    <source>
        <strain evidence="8">CHK187-5294</strain>
    </source>
</reference>
<keyword evidence="8" id="KW-0255">Endonuclease</keyword>
<dbReference type="InterPro" id="IPR014721">
    <property type="entry name" value="Ribsml_uS5_D2-typ_fold_subgr"/>
</dbReference>
<evidence type="ECO:0000256" key="2">
    <source>
        <dbReference type="ARBA" id="ARBA00022763"/>
    </source>
</evidence>
<dbReference type="SUPFAM" id="SSF54211">
    <property type="entry name" value="Ribosomal protein S5 domain 2-like"/>
    <property type="match status" value="1"/>
</dbReference>
<reference evidence="8" key="2">
    <citation type="submission" date="2021-04" db="EMBL/GenBank/DDBJ databases">
        <authorList>
            <person name="Gilroy R."/>
        </authorList>
    </citation>
    <scope>NUCLEOTIDE SEQUENCE</scope>
    <source>
        <strain evidence="8">CHK187-5294</strain>
    </source>
</reference>
<dbReference type="FunFam" id="3.30.565.10:FF:000003">
    <property type="entry name" value="DNA mismatch repair endonuclease MutL"/>
    <property type="match status" value="1"/>
</dbReference>
<comment type="function">
    <text evidence="4">This protein is involved in the repair of mismatches in DNA. It is required for dam-dependent methyl-directed DNA mismatch repair. May act as a 'molecular matchmaker', a protein that promotes the formation of a stable complex between two or more DNA-binding proteins in an ATP-dependent manner without itself being part of a final effector complex.</text>
</comment>
<dbReference type="GO" id="GO:0004519">
    <property type="term" value="F:endonuclease activity"/>
    <property type="evidence" value="ECO:0007669"/>
    <property type="project" value="UniProtKB-KW"/>
</dbReference>
<dbReference type="EMBL" id="DXCL01000044">
    <property type="protein sequence ID" value="HIZ04103.1"/>
    <property type="molecule type" value="Genomic_DNA"/>
</dbReference>
<dbReference type="SMART" id="SM00853">
    <property type="entry name" value="MutL_C"/>
    <property type="match status" value="1"/>
</dbReference>
<dbReference type="Gene3D" id="3.30.565.10">
    <property type="entry name" value="Histidine kinase-like ATPase, C-terminal domain"/>
    <property type="match status" value="1"/>
</dbReference>
<evidence type="ECO:0000256" key="3">
    <source>
        <dbReference type="ARBA" id="ARBA00023204"/>
    </source>
</evidence>
<keyword evidence="8" id="KW-0540">Nuclease</keyword>
<dbReference type="GO" id="GO:0140664">
    <property type="term" value="F:ATP-dependent DNA damage sensor activity"/>
    <property type="evidence" value="ECO:0007669"/>
    <property type="project" value="InterPro"/>
</dbReference>
<dbReference type="InterPro" id="IPR038973">
    <property type="entry name" value="MutL/Mlh/Pms-like"/>
</dbReference>
<dbReference type="Gene3D" id="3.30.1540.20">
    <property type="entry name" value="MutL, C-terminal domain, dimerisation subdomain"/>
    <property type="match status" value="1"/>
</dbReference>
<dbReference type="InterPro" id="IPR037198">
    <property type="entry name" value="MutL_C_sf"/>
</dbReference>
<dbReference type="InterPro" id="IPR014762">
    <property type="entry name" value="DNA_mismatch_repair_CS"/>
</dbReference>
<dbReference type="Pfam" id="PF01119">
    <property type="entry name" value="DNA_mis_repair"/>
    <property type="match status" value="1"/>
</dbReference>
<evidence type="ECO:0000256" key="1">
    <source>
        <dbReference type="ARBA" id="ARBA00006082"/>
    </source>
</evidence>
<dbReference type="SUPFAM" id="SSF55874">
    <property type="entry name" value="ATPase domain of HSP90 chaperone/DNA topoisomerase II/histidine kinase"/>
    <property type="match status" value="1"/>
</dbReference>
<evidence type="ECO:0000259" key="7">
    <source>
        <dbReference type="SMART" id="SM01340"/>
    </source>
</evidence>
<dbReference type="InterPro" id="IPR014790">
    <property type="entry name" value="MutL_C"/>
</dbReference>
<dbReference type="AlphaFoldDB" id="A0A9D2D088"/>
<dbReference type="GO" id="GO:0016887">
    <property type="term" value="F:ATP hydrolysis activity"/>
    <property type="evidence" value="ECO:0007669"/>
    <property type="project" value="InterPro"/>
</dbReference>
<dbReference type="InterPro" id="IPR002099">
    <property type="entry name" value="MutL/Mlh/PMS"/>
</dbReference>
<dbReference type="Proteomes" id="UP000824132">
    <property type="component" value="Unassembled WGS sequence"/>
</dbReference>
<feature type="region of interest" description="Disordered" evidence="5">
    <location>
        <begin position="340"/>
        <end position="396"/>
    </location>
</feature>
<feature type="compositionally biased region" description="Low complexity" evidence="5">
    <location>
        <begin position="364"/>
        <end position="377"/>
    </location>
</feature>
<evidence type="ECO:0000313" key="9">
    <source>
        <dbReference type="Proteomes" id="UP000824132"/>
    </source>
</evidence>
<dbReference type="InterPro" id="IPR020568">
    <property type="entry name" value="Ribosomal_Su5_D2-typ_SF"/>
</dbReference>
<dbReference type="GO" id="GO:0006298">
    <property type="term" value="P:mismatch repair"/>
    <property type="evidence" value="ECO:0007669"/>
    <property type="project" value="UniProtKB-UniRule"/>
</dbReference>
<gene>
    <name evidence="4 8" type="primary">mutL</name>
    <name evidence="8" type="ORF">H9727_07440</name>
</gene>
<accession>A0A9D2D088</accession>
<comment type="caution">
    <text evidence="8">The sequence shown here is derived from an EMBL/GenBank/DDBJ whole genome shotgun (WGS) entry which is preliminary data.</text>
</comment>